<dbReference type="SUPFAM" id="SSF81901">
    <property type="entry name" value="HCP-like"/>
    <property type="match status" value="1"/>
</dbReference>
<dbReference type="Proteomes" id="UP000186373">
    <property type="component" value="Unassembled WGS sequence"/>
</dbReference>
<dbReference type="AlphaFoldDB" id="A0A1N7IEI0"/>
<dbReference type="InterPro" id="IPR011990">
    <property type="entry name" value="TPR-like_helical_dom_sf"/>
</dbReference>
<evidence type="ECO:0000313" key="1">
    <source>
        <dbReference type="EMBL" id="SIS35432.1"/>
    </source>
</evidence>
<evidence type="ECO:0008006" key="3">
    <source>
        <dbReference type="Google" id="ProtNLM"/>
    </source>
</evidence>
<organism evidence="1 2">
    <name type="scientific">Chryseobacterium shigense</name>
    <dbReference type="NCBI Taxonomy" id="297244"/>
    <lineage>
        <taxon>Bacteria</taxon>
        <taxon>Pseudomonadati</taxon>
        <taxon>Bacteroidota</taxon>
        <taxon>Flavobacteriia</taxon>
        <taxon>Flavobacteriales</taxon>
        <taxon>Weeksellaceae</taxon>
        <taxon>Chryseobacterium group</taxon>
        <taxon>Chryseobacterium</taxon>
    </lineage>
</organism>
<dbReference type="Gene3D" id="1.25.40.10">
    <property type="entry name" value="Tetratricopeptide repeat domain"/>
    <property type="match status" value="1"/>
</dbReference>
<evidence type="ECO:0000313" key="2">
    <source>
        <dbReference type="Proteomes" id="UP000186373"/>
    </source>
</evidence>
<accession>A0A1N7IEI0</accession>
<dbReference type="EMBL" id="FTNY01000003">
    <property type="protein sequence ID" value="SIS35432.1"/>
    <property type="molecule type" value="Genomic_DNA"/>
</dbReference>
<proteinExistence type="predicted"/>
<sequence length="158" mass="18280">MISSVKEVSDTLAIFENNKISDTVINNKNLEEFKREVVTVGDLYSFNRLAIHYEENKNYKELYEYALIMADKYNKGDGCSQVFICIVAMNNKNLYRDILDFAKIDEKAKSDALKYLEKGVRLNDINSASMLQEIYRNGIGVKKDIKKADELKKKIEEM</sequence>
<reference evidence="2" key="1">
    <citation type="submission" date="2017-01" db="EMBL/GenBank/DDBJ databases">
        <authorList>
            <person name="Varghese N."/>
            <person name="Submissions S."/>
        </authorList>
    </citation>
    <scope>NUCLEOTIDE SEQUENCE [LARGE SCALE GENOMIC DNA]</scope>
    <source>
        <strain evidence="2">DSM 17126</strain>
    </source>
</reference>
<keyword evidence="2" id="KW-1185">Reference proteome</keyword>
<name>A0A1N7IEI0_9FLAO</name>
<gene>
    <name evidence="1" type="ORF">SAMN05421639_103286</name>
</gene>
<protein>
    <recommendedName>
        <fullName evidence="3">Sel1 repeat-containing protein</fullName>
    </recommendedName>
</protein>